<dbReference type="Proteomes" id="UP000288197">
    <property type="component" value="Unassembled WGS sequence"/>
</dbReference>
<organism evidence="2 3">
    <name type="scientific">Vagococcus fluvialis</name>
    <dbReference type="NCBI Taxonomy" id="2738"/>
    <lineage>
        <taxon>Bacteria</taxon>
        <taxon>Bacillati</taxon>
        <taxon>Bacillota</taxon>
        <taxon>Bacilli</taxon>
        <taxon>Lactobacillales</taxon>
        <taxon>Enterococcaceae</taxon>
        <taxon>Vagococcus</taxon>
    </lineage>
</organism>
<dbReference type="PANTHER" id="PTHR36444">
    <property type="entry name" value="TRANSCRIPTIONAL REGULATOR PROTEIN YOBU-RELATED"/>
    <property type="match status" value="1"/>
</dbReference>
<protein>
    <recommendedName>
        <fullName evidence="1">AraC effector-binding domain-containing protein</fullName>
    </recommendedName>
</protein>
<evidence type="ECO:0000259" key="1">
    <source>
        <dbReference type="SMART" id="SM00871"/>
    </source>
</evidence>
<dbReference type="EMBL" id="NGJX01000001">
    <property type="protein sequence ID" value="RSU05635.1"/>
    <property type="molecule type" value="Genomic_DNA"/>
</dbReference>
<sequence length="131" mass="15448">MKEVVLAEKTIKGNKIRTRNGNIEEIIGLWSQISEMNLLENIYAVYFNYESDHTGEFDFLIGNELFDSEEEIILKKDNYLAIEIKEATPEKVGQTWQEIWRNQDIYDRRLFTADFEEYLPTGEVTIYLAVK</sequence>
<proteinExistence type="predicted"/>
<dbReference type="RefSeq" id="WP_114288763.1">
    <property type="nucleotide sequence ID" value="NZ_CP081461.1"/>
</dbReference>
<dbReference type="AlphaFoldDB" id="A0A369B066"/>
<keyword evidence="3" id="KW-1185">Reference proteome</keyword>
<dbReference type="InterPro" id="IPR053182">
    <property type="entry name" value="YobU-like_regulator"/>
</dbReference>
<evidence type="ECO:0000313" key="3">
    <source>
        <dbReference type="Proteomes" id="UP000288197"/>
    </source>
</evidence>
<dbReference type="InterPro" id="IPR011256">
    <property type="entry name" value="Reg_factor_effector_dom_sf"/>
</dbReference>
<gene>
    <name evidence="2" type="ORF">CBF32_01160</name>
</gene>
<comment type="caution">
    <text evidence="2">The sequence shown here is derived from an EMBL/GenBank/DDBJ whole genome shotgun (WGS) entry which is preliminary data.</text>
</comment>
<dbReference type="Gene3D" id="3.20.80.10">
    <property type="entry name" value="Regulatory factor, effector binding domain"/>
    <property type="match status" value="1"/>
</dbReference>
<dbReference type="PANTHER" id="PTHR36444:SF2">
    <property type="entry name" value="TRANSCRIPTIONAL REGULATOR PROTEIN YOBU-RELATED"/>
    <property type="match status" value="1"/>
</dbReference>
<dbReference type="InterPro" id="IPR029441">
    <property type="entry name" value="Cass2"/>
</dbReference>
<reference evidence="2 3" key="1">
    <citation type="submission" date="2017-05" db="EMBL/GenBank/DDBJ databases">
        <title>Vagococcus spp. assemblies.</title>
        <authorList>
            <person name="Gulvik C.A."/>
        </authorList>
    </citation>
    <scope>NUCLEOTIDE SEQUENCE [LARGE SCALE GENOMIC DNA]</scope>
    <source>
        <strain evidence="2 3">NCFB 2497</strain>
    </source>
</reference>
<name>A0A369B066_9ENTE</name>
<dbReference type="SMART" id="SM00871">
    <property type="entry name" value="AraC_E_bind"/>
    <property type="match status" value="1"/>
</dbReference>
<dbReference type="OrthoDB" id="3173400at2"/>
<feature type="domain" description="AraC effector-binding" evidence="1">
    <location>
        <begin position="1"/>
        <end position="131"/>
    </location>
</feature>
<dbReference type="Pfam" id="PF14526">
    <property type="entry name" value="Cass2"/>
    <property type="match status" value="1"/>
</dbReference>
<evidence type="ECO:0000313" key="2">
    <source>
        <dbReference type="EMBL" id="RSU05635.1"/>
    </source>
</evidence>
<dbReference type="InterPro" id="IPR010499">
    <property type="entry name" value="AraC_E-bd"/>
</dbReference>
<dbReference type="GeneID" id="63145480"/>
<accession>A0A369B066</accession>